<evidence type="ECO:0000256" key="5">
    <source>
        <dbReference type="ARBA" id="ARBA00022989"/>
    </source>
</evidence>
<evidence type="ECO:0000256" key="7">
    <source>
        <dbReference type="SAM" id="Phobius"/>
    </source>
</evidence>
<dbReference type="InterPro" id="IPR050173">
    <property type="entry name" value="ABC_transporter_C-like"/>
</dbReference>
<keyword evidence="6 7" id="KW-0472">Membrane</keyword>
<evidence type="ECO:0000256" key="4">
    <source>
        <dbReference type="ARBA" id="ARBA00022840"/>
    </source>
</evidence>
<evidence type="ECO:0000256" key="2">
    <source>
        <dbReference type="ARBA" id="ARBA00022692"/>
    </source>
</evidence>
<dbReference type="PANTHER" id="PTHR24223">
    <property type="entry name" value="ATP-BINDING CASSETTE SUB-FAMILY C"/>
    <property type="match status" value="1"/>
</dbReference>
<dbReference type="GO" id="GO:0016020">
    <property type="term" value="C:membrane"/>
    <property type="evidence" value="ECO:0007669"/>
    <property type="project" value="InterPro"/>
</dbReference>
<feature type="transmembrane region" description="Helical" evidence="7">
    <location>
        <begin position="69"/>
        <end position="90"/>
    </location>
</feature>
<keyword evidence="4" id="KW-0067">ATP-binding</keyword>
<dbReference type="OrthoDB" id="6500128at2759"/>
<feature type="domain" description="ABC transmembrane type-1" evidence="8">
    <location>
        <begin position="1"/>
        <end position="95"/>
    </location>
</feature>
<evidence type="ECO:0000313" key="9">
    <source>
        <dbReference type="EMBL" id="RWR73317.1"/>
    </source>
</evidence>
<dbReference type="Gene3D" id="1.20.1560.10">
    <property type="entry name" value="ABC transporter type 1, transmembrane domain"/>
    <property type="match status" value="1"/>
</dbReference>
<proteinExistence type="predicted"/>
<dbReference type="SUPFAM" id="SSF90123">
    <property type="entry name" value="ABC transporter transmembrane region"/>
    <property type="match status" value="1"/>
</dbReference>
<evidence type="ECO:0000256" key="6">
    <source>
        <dbReference type="ARBA" id="ARBA00023136"/>
    </source>
</evidence>
<dbReference type="Gene3D" id="3.40.50.300">
    <property type="entry name" value="P-loop containing nucleotide triphosphate hydrolases"/>
    <property type="match status" value="1"/>
</dbReference>
<dbReference type="InterPro" id="IPR003439">
    <property type="entry name" value="ABC_transporter-like_ATP-bd"/>
</dbReference>
<dbReference type="PANTHER" id="PTHR24223:SF181">
    <property type="entry name" value="ABC TRANSPORTER C FAMILY MEMBER 3"/>
    <property type="match status" value="1"/>
</dbReference>
<protein>
    <submittedName>
        <fullName evidence="9">ABC transporter C family member 3-like protein isoform X2</fullName>
    </submittedName>
</protein>
<gene>
    <name evidence="9" type="ORF">CKAN_00158500</name>
</gene>
<dbReference type="STRING" id="337451.A0A443N468"/>
<dbReference type="SUPFAM" id="SSF52540">
    <property type="entry name" value="P-loop containing nucleoside triphosphate hydrolases"/>
    <property type="match status" value="1"/>
</dbReference>
<organism evidence="9 10">
    <name type="scientific">Cinnamomum micranthum f. kanehirae</name>
    <dbReference type="NCBI Taxonomy" id="337451"/>
    <lineage>
        <taxon>Eukaryota</taxon>
        <taxon>Viridiplantae</taxon>
        <taxon>Streptophyta</taxon>
        <taxon>Embryophyta</taxon>
        <taxon>Tracheophyta</taxon>
        <taxon>Spermatophyta</taxon>
        <taxon>Magnoliopsida</taxon>
        <taxon>Magnoliidae</taxon>
        <taxon>Laurales</taxon>
        <taxon>Lauraceae</taxon>
        <taxon>Cinnamomum</taxon>
    </lineage>
</organism>
<dbReference type="GO" id="GO:0005524">
    <property type="term" value="F:ATP binding"/>
    <property type="evidence" value="ECO:0007669"/>
    <property type="project" value="UniProtKB-KW"/>
</dbReference>
<reference evidence="9 10" key="1">
    <citation type="journal article" date="2019" name="Nat. Plants">
        <title>Stout camphor tree genome fills gaps in understanding of flowering plant genome evolution.</title>
        <authorList>
            <person name="Chaw S.M."/>
            <person name="Liu Y.C."/>
            <person name="Wu Y.W."/>
            <person name="Wang H.Y."/>
            <person name="Lin C.I."/>
            <person name="Wu C.S."/>
            <person name="Ke H.M."/>
            <person name="Chang L.Y."/>
            <person name="Hsu C.Y."/>
            <person name="Yang H.T."/>
            <person name="Sudianto E."/>
            <person name="Hsu M.H."/>
            <person name="Wu K.P."/>
            <person name="Wang L.N."/>
            <person name="Leebens-Mack J.H."/>
            <person name="Tsai I.J."/>
        </authorList>
    </citation>
    <scope>NUCLEOTIDE SEQUENCE [LARGE SCALE GENOMIC DNA]</scope>
    <source>
        <strain evidence="10">cv. Chaw 1501</strain>
        <tissue evidence="9">Young leaves</tissue>
    </source>
</reference>
<evidence type="ECO:0000256" key="1">
    <source>
        <dbReference type="ARBA" id="ARBA00022448"/>
    </source>
</evidence>
<dbReference type="AlphaFoldDB" id="A0A443N468"/>
<sequence length="279" mass="31643">MTIRSFDQELRFSDKNLRLTDGYSRPKFHNVGARDWLCFRLDLFSSLTFAFSLVFLISMPKGMIDPGIAGLAVTYGLNLNMLQAMVIWNLCNVENKIISVERIFQYMRIPSEPPLVLENHKPGHDWPTQGEVDIRDLEVRYAPHMPLVLRGVTCIFPGGMKTGIVGRTGSGKSTLIQTLFRIVDPVGGQILIDGVDISTIGLHDLRSRLSIIPQDPTMFEGTLRSNLDPLGEYNDEQIWEVCVFHIAPSDVYRWACSVRHLLFLRTDSIFNTHGAHLWL</sequence>
<dbReference type="GO" id="GO:0140359">
    <property type="term" value="F:ABC-type transporter activity"/>
    <property type="evidence" value="ECO:0007669"/>
    <property type="project" value="InterPro"/>
</dbReference>
<keyword evidence="2 7" id="KW-0812">Transmembrane</keyword>
<dbReference type="InterPro" id="IPR027417">
    <property type="entry name" value="P-loop_NTPase"/>
</dbReference>
<name>A0A443N468_9MAGN</name>
<dbReference type="GO" id="GO:0016887">
    <property type="term" value="F:ATP hydrolysis activity"/>
    <property type="evidence" value="ECO:0007669"/>
    <property type="project" value="InterPro"/>
</dbReference>
<dbReference type="Pfam" id="PF00005">
    <property type="entry name" value="ABC_tran"/>
    <property type="match status" value="1"/>
</dbReference>
<keyword evidence="5 7" id="KW-1133">Transmembrane helix</keyword>
<feature type="transmembrane region" description="Helical" evidence="7">
    <location>
        <begin position="39"/>
        <end position="57"/>
    </location>
</feature>
<evidence type="ECO:0000256" key="3">
    <source>
        <dbReference type="ARBA" id="ARBA00022741"/>
    </source>
</evidence>
<dbReference type="InterPro" id="IPR011527">
    <property type="entry name" value="ABC1_TM_dom"/>
</dbReference>
<accession>A0A443N468</accession>
<comment type="caution">
    <text evidence="9">The sequence shown here is derived from an EMBL/GenBank/DDBJ whole genome shotgun (WGS) entry which is preliminary data.</text>
</comment>
<evidence type="ECO:0000259" key="8">
    <source>
        <dbReference type="PROSITE" id="PS50929"/>
    </source>
</evidence>
<keyword evidence="3" id="KW-0547">Nucleotide-binding</keyword>
<dbReference type="InterPro" id="IPR036640">
    <property type="entry name" value="ABC1_TM_sf"/>
</dbReference>
<keyword evidence="1" id="KW-0813">Transport</keyword>
<dbReference type="EMBL" id="QPKB01000001">
    <property type="protein sequence ID" value="RWR73317.1"/>
    <property type="molecule type" value="Genomic_DNA"/>
</dbReference>
<dbReference type="PROSITE" id="PS50929">
    <property type="entry name" value="ABC_TM1F"/>
    <property type="match status" value="1"/>
</dbReference>
<evidence type="ECO:0000313" key="10">
    <source>
        <dbReference type="Proteomes" id="UP000283530"/>
    </source>
</evidence>
<keyword evidence="10" id="KW-1185">Reference proteome</keyword>
<dbReference type="Proteomes" id="UP000283530">
    <property type="component" value="Unassembled WGS sequence"/>
</dbReference>
<dbReference type="FunFam" id="3.40.50.300:FF:003838">
    <property type="entry name" value="ATP-dependent bile acid permease, putative"/>
    <property type="match status" value="1"/>
</dbReference>